<gene>
    <name evidence="14" type="primary">folK</name>
    <name evidence="14" type="ORF">ENJ96_04700</name>
</gene>
<name>A0A7V5NZZ5_9BACT</name>
<dbReference type="PANTHER" id="PTHR43071">
    <property type="entry name" value="2-AMINO-4-HYDROXY-6-HYDROXYMETHYLDIHYDROPTERIDINE PYROPHOSPHOKINASE"/>
    <property type="match status" value="1"/>
</dbReference>
<evidence type="ECO:0000259" key="13">
    <source>
        <dbReference type="Pfam" id="PF01288"/>
    </source>
</evidence>
<evidence type="ECO:0000313" key="14">
    <source>
        <dbReference type="EMBL" id="HHI97132.1"/>
    </source>
</evidence>
<dbReference type="NCBIfam" id="TIGR01498">
    <property type="entry name" value="folK"/>
    <property type="match status" value="1"/>
</dbReference>
<dbReference type="GO" id="GO:0005524">
    <property type="term" value="F:ATP binding"/>
    <property type="evidence" value="ECO:0007669"/>
    <property type="project" value="UniProtKB-KW"/>
</dbReference>
<evidence type="ECO:0000256" key="6">
    <source>
        <dbReference type="ARBA" id="ARBA00022741"/>
    </source>
</evidence>
<organism evidence="14">
    <name type="scientific">Thermodesulfatator atlanticus</name>
    <dbReference type="NCBI Taxonomy" id="501497"/>
    <lineage>
        <taxon>Bacteria</taxon>
        <taxon>Pseudomonadati</taxon>
        <taxon>Thermodesulfobacteriota</taxon>
        <taxon>Thermodesulfobacteria</taxon>
        <taxon>Thermodesulfobacteriales</taxon>
        <taxon>Thermodesulfatatoraceae</taxon>
        <taxon>Thermodesulfatator</taxon>
    </lineage>
</organism>
<evidence type="ECO:0000256" key="4">
    <source>
        <dbReference type="ARBA" id="ARBA00016218"/>
    </source>
</evidence>
<evidence type="ECO:0000256" key="5">
    <source>
        <dbReference type="ARBA" id="ARBA00022679"/>
    </source>
</evidence>
<dbReference type="AlphaFoldDB" id="A0A7V5NZZ5"/>
<evidence type="ECO:0000256" key="8">
    <source>
        <dbReference type="ARBA" id="ARBA00022840"/>
    </source>
</evidence>
<keyword evidence="6" id="KW-0547">Nucleotide-binding</keyword>
<accession>A0A7V5NZZ5</accession>
<evidence type="ECO:0000256" key="11">
    <source>
        <dbReference type="ARBA" id="ARBA00029766"/>
    </source>
</evidence>
<keyword evidence="8" id="KW-0067">ATP-binding</keyword>
<dbReference type="InterPro" id="IPR035907">
    <property type="entry name" value="Hppk_sf"/>
</dbReference>
<dbReference type="EMBL" id="DROK01000138">
    <property type="protein sequence ID" value="HHI97132.1"/>
    <property type="molecule type" value="Genomic_DNA"/>
</dbReference>
<dbReference type="GO" id="GO:0046656">
    <property type="term" value="P:folic acid biosynthetic process"/>
    <property type="evidence" value="ECO:0007669"/>
    <property type="project" value="UniProtKB-KW"/>
</dbReference>
<comment type="caution">
    <text evidence="14">The sequence shown here is derived from an EMBL/GenBank/DDBJ whole genome shotgun (WGS) entry which is preliminary data.</text>
</comment>
<evidence type="ECO:0000256" key="3">
    <source>
        <dbReference type="ARBA" id="ARBA00013253"/>
    </source>
</evidence>
<dbReference type="GO" id="GO:0046654">
    <property type="term" value="P:tetrahydrofolate biosynthetic process"/>
    <property type="evidence" value="ECO:0007669"/>
    <property type="project" value="UniProtKB-UniPathway"/>
</dbReference>
<evidence type="ECO:0000256" key="1">
    <source>
        <dbReference type="ARBA" id="ARBA00005051"/>
    </source>
</evidence>
<dbReference type="CDD" id="cd00483">
    <property type="entry name" value="HPPK"/>
    <property type="match status" value="1"/>
</dbReference>
<dbReference type="GO" id="GO:0016301">
    <property type="term" value="F:kinase activity"/>
    <property type="evidence" value="ECO:0007669"/>
    <property type="project" value="UniProtKB-KW"/>
</dbReference>
<dbReference type="Pfam" id="PF01288">
    <property type="entry name" value="HPPK"/>
    <property type="match status" value="1"/>
</dbReference>
<evidence type="ECO:0000256" key="7">
    <source>
        <dbReference type="ARBA" id="ARBA00022777"/>
    </source>
</evidence>
<feature type="domain" description="7,8-dihydro-6-hydroxymethylpterin-pyrophosphokinase" evidence="13">
    <location>
        <begin position="2"/>
        <end position="128"/>
    </location>
</feature>
<evidence type="ECO:0000256" key="12">
    <source>
        <dbReference type="ARBA" id="ARBA00033413"/>
    </source>
</evidence>
<proteinExistence type="inferred from homology"/>
<keyword evidence="9" id="KW-0289">Folate biosynthesis</keyword>
<keyword evidence="7" id="KW-0418">Kinase</keyword>
<comment type="pathway">
    <text evidence="1">Cofactor biosynthesis; tetrahydrofolate biosynthesis; 2-amino-4-hydroxy-6-hydroxymethyl-7,8-dihydropteridine diphosphate from 7,8-dihydroneopterin triphosphate: step 4/4.</text>
</comment>
<reference evidence="14" key="1">
    <citation type="journal article" date="2020" name="mSystems">
        <title>Genome- and Community-Level Interaction Insights into Carbon Utilization and Element Cycling Functions of Hydrothermarchaeota in Hydrothermal Sediment.</title>
        <authorList>
            <person name="Zhou Z."/>
            <person name="Liu Y."/>
            <person name="Xu W."/>
            <person name="Pan J."/>
            <person name="Luo Z.H."/>
            <person name="Li M."/>
        </authorList>
    </citation>
    <scope>NUCLEOTIDE SEQUENCE [LARGE SCALE GENOMIC DNA]</scope>
    <source>
        <strain evidence="14">HyVt-533</strain>
    </source>
</reference>
<dbReference type="InterPro" id="IPR000550">
    <property type="entry name" value="Hppk"/>
</dbReference>
<evidence type="ECO:0000256" key="10">
    <source>
        <dbReference type="ARBA" id="ARBA00029409"/>
    </source>
</evidence>
<keyword evidence="5 14" id="KW-0808">Transferase</keyword>
<evidence type="ECO:0000256" key="9">
    <source>
        <dbReference type="ARBA" id="ARBA00022909"/>
    </source>
</evidence>
<dbReference type="GO" id="GO:0003848">
    <property type="term" value="F:2-amino-4-hydroxy-6-hydroxymethyldihydropteridine diphosphokinase activity"/>
    <property type="evidence" value="ECO:0007669"/>
    <property type="project" value="UniProtKB-EC"/>
</dbReference>
<comment type="similarity">
    <text evidence="2">Belongs to the HPPK family.</text>
</comment>
<dbReference type="PANTHER" id="PTHR43071:SF1">
    <property type="entry name" value="2-AMINO-4-HYDROXY-6-HYDROXYMETHYLDIHYDROPTERIDINE PYROPHOSPHOKINASE"/>
    <property type="match status" value="1"/>
</dbReference>
<comment type="function">
    <text evidence="10">Catalyzes the transfer of pyrophosphate from adenosine triphosphate (ATP) to 6-hydroxymethyl-7,8-dihydropterin, an enzymatic step in folate biosynthesis pathway.</text>
</comment>
<dbReference type="Proteomes" id="UP000886101">
    <property type="component" value="Unassembled WGS sequence"/>
</dbReference>
<dbReference type="SUPFAM" id="SSF55083">
    <property type="entry name" value="6-hydroxymethyl-7,8-dihydropterin pyrophosphokinase, HPPK"/>
    <property type="match status" value="1"/>
</dbReference>
<dbReference type="Gene3D" id="3.30.70.560">
    <property type="entry name" value="7,8-Dihydro-6-hydroxymethylpterin-pyrophosphokinase HPPK"/>
    <property type="match status" value="1"/>
</dbReference>
<dbReference type="UniPathway" id="UPA00077">
    <property type="reaction ID" value="UER00155"/>
</dbReference>
<protein>
    <recommendedName>
        <fullName evidence="4">2-amino-4-hydroxy-6-hydroxymethyldihydropteridine pyrophosphokinase</fullName>
        <ecNumber evidence="3">2.7.6.3</ecNumber>
    </recommendedName>
    <alternativeName>
        <fullName evidence="11">6-hydroxymethyl-7,8-dihydropterin pyrophosphokinase</fullName>
    </alternativeName>
    <alternativeName>
        <fullName evidence="12">7,8-dihydro-6-hydroxymethylpterin-pyrophosphokinase</fullName>
    </alternativeName>
</protein>
<evidence type="ECO:0000256" key="2">
    <source>
        <dbReference type="ARBA" id="ARBA00005810"/>
    </source>
</evidence>
<dbReference type="EC" id="2.7.6.3" evidence="3"/>
<sequence>MGIGSNLGERRAFCVRALRALAKTPGVTLRRWSKIYLTPPVGFASKNYFYNLVCEVETALSPQALLFRLWQIELSCGRLRRGRLADRTLDLDLLLYDDLILRDASLTLPHPRLHLRGFVLFPLVELIPEEKHPMLNKSFVSLLADLSPEEKGEIKAIGELCV</sequence>